<name>A0A1A5YLY2_9BACL</name>
<accession>A0A1A5YLY2</accession>
<dbReference type="AlphaFoldDB" id="A0A1A5YLY2"/>
<reference evidence="1 2" key="1">
    <citation type="submission" date="2016-05" db="EMBL/GenBank/DDBJ databases">
        <title>Paenibacillus oryzae. sp. nov., isolated from the rice root.</title>
        <authorList>
            <person name="Zhang J."/>
            <person name="Zhang X."/>
        </authorList>
    </citation>
    <scope>NUCLEOTIDE SEQUENCE [LARGE SCALE GENOMIC DNA]</scope>
    <source>
        <strain evidence="1 2">1DrF-4</strain>
    </source>
</reference>
<evidence type="ECO:0000313" key="1">
    <source>
        <dbReference type="EMBL" id="OBR66629.1"/>
    </source>
</evidence>
<proteinExistence type="predicted"/>
<gene>
    <name evidence="1" type="ORF">A7K91_07175</name>
</gene>
<organism evidence="1 2">
    <name type="scientific">Paenibacillus oryzae</name>
    <dbReference type="NCBI Taxonomy" id="1844972"/>
    <lineage>
        <taxon>Bacteria</taxon>
        <taxon>Bacillati</taxon>
        <taxon>Bacillota</taxon>
        <taxon>Bacilli</taxon>
        <taxon>Bacillales</taxon>
        <taxon>Paenibacillaceae</taxon>
        <taxon>Paenibacillus</taxon>
    </lineage>
</organism>
<dbReference type="OrthoDB" id="2655295at2"/>
<sequence length="150" mass="17188">MTNNHDVGAVNELPENFEELKRAANRKGSWRDRLNAVNELGNWDTAPTIQLLHYALASDPVFQVREAAYLKLKQLGEAVQMPAKTKGELFKGLNKILLRIKKSLPEGHTFEQFKEKLQKTRLDIYDTYEGDKDAEFDSWLRGIWEALGGK</sequence>
<evidence type="ECO:0000313" key="2">
    <source>
        <dbReference type="Proteomes" id="UP000092024"/>
    </source>
</evidence>
<dbReference type="Proteomes" id="UP000092024">
    <property type="component" value="Unassembled WGS sequence"/>
</dbReference>
<keyword evidence="2" id="KW-1185">Reference proteome</keyword>
<dbReference type="STRING" id="1844972.A7K91_07175"/>
<comment type="caution">
    <text evidence="1">The sequence shown here is derived from an EMBL/GenBank/DDBJ whole genome shotgun (WGS) entry which is preliminary data.</text>
</comment>
<dbReference type="EMBL" id="LYPA01000045">
    <property type="protein sequence ID" value="OBR66629.1"/>
    <property type="molecule type" value="Genomic_DNA"/>
</dbReference>
<dbReference type="RefSeq" id="WP_068681496.1">
    <property type="nucleotide sequence ID" value="NZ_LYPA01000045.1"/>
</dbReference>
<protein>
    <submittedName>
        <fullName evidence="1">Esterase</fullName>
    </submittedName>
</protein>